<sequence length="272" mass="30939">MEINGNMAVEINGNKMEEILDSLNMAVNQESALMNNGEIDVEILEIKEDYQHNKGNYISGGESTSSKQMIGKRCSNEELEEGEVGNIEIWIPMEELKKRPNTCHQRPRRRVNFLKLGTIPTPIPKRKARILRVFLVLPLESLDLPPIPLMVKALLWNIRGVGGSLSKDRVKNLCRIHDIQMLVLIEPLIAASKIDSVKHYLGFDFFFGNCNNKIWLFLESFVSLNVIVDLPQVVHIIFYLIKLLSLLLLLMRLILEVGGRLFGVNSTILLPR</sequence>
<keyword evidence="3" id="KW-1185">Reference proteome</keyword>
<proteinExistence type="predicted"/>
<organism evidence="2 3">
    <name type="scientific">Dendrobium nobile</name>
    <name type="common">Orchid</name>
    <dbReference type="NCBI Taxonomy" id="94219"/>
    <lineage>
        <taxon>Eukaryota</taxon>
        <taxon>Viridiplantae</taxon>
        <taxon>Streptophyta</taxon>
        <taxon>Embryophyta</taxon>
        <taxon>Tracheophyta</taxon>
        <taxon>Spermatophyta</taxon>
        <taxon>Magnoliopsida</taxon>
        <taxon>Liliopsida</taxon>
        <taxon>Asparagales</taxon>
        <taxon>Orchidaceae</taxon>
        <taxon>Epidendroideae</taxon>
        <taxon>Malaxideae</taxon>
        <taxon>Dendrobiinae</taxon>
        <taxon>Dendrobium</taxon>
    </lineage>
</organism>
<keyword evidence="1" id="KW-1133">Transmembrane helix</keyword>
<keyword evidence="1" id="KW-0812">Transmembrane</keyword>
<dbReference type="Proteomes" id="UP000829196">
    <property type="component" value="Unassembled WGS sequence"/>
</dbReference>
<name>A0A8T3CEZ3_DENNO</name>
<dbReference type="EMBL" id="JAGYWB010000001">
    <property type="protein sequence ID" value="KAI0530973.1"/>
    <property type="molecule type" value="Genomic_DNA"/>
</dbReference>
<evidence type="ECO:0000256" key="1">
    <source>
        <dbReference type="SAM" id="Phobius"/>
    </source>
</evidence>
<reference evidence="2" key="1">
    <citation type="journal article" date="2022" name="Front. Genet.">
        <title>Chromosome-Scale Assembly of the Dendrobium nobile Genome Provides Insights Into the Molecular Mechanism of the Biosynthesis of the Medicinal Active Ingredient of Dendrobium.</title>
        <authorList>
            <person name="Xu Q."/>
            <person name="Niu S.-C."/>
            <person name="Li K.-L."/>
            <person name="Zheng P.-J."/>
            <person name="Zhang X.-J."/>
            <person name="Jia Y."/>
            <person name="Liu Y."/>
            <person name="Niu Y.-X."/>
            <person name="Yu L.-H."/>
            <person name="Chen D.-F."/>
            <person name="Zhang G.-Q."/>
        </authorList>
    </citation>
    <scope>NUCLEOTIDE SEQUENCE</scope>
    <source>
        <tissue evidence="2">Leaf</tissue>
    </source>
</reference>
<dbReference type="AlphaFoldDB" id="A0A8T3CEZ3"/>
<feature type="transmembrane region" description="Helical" evidence="1">
    <location>
        <begin position="236"/>
        <end position="255"/>
    </location>
</feature>
<keyword evidence="1" id="KW-0472">Membrane</keyword>
<protein>
    <submittedName>
        <fullName evidence="2">Uncharacterized protein</fullName>
    </submittedName>
</protein>
<gene>
    <name evidence="2" type="ORF">KFK09_000522</name>
</gene>
<evidence type="ECO:0000313" key="2">
    <source>
        <dbReference type="EMBL" id="KAI0530973.1"/>
    </source>
</evidence>
<evidence type="ECO:0000313" key="3">
    <source>
        <dbReference type="Proteomes" id="UP000829196"/>
    </source>
</evidence>
<accession>A0A8T3CEZ3</accession>
<comment type="caution">
    <text evidence="2">The sequence shown here is derived from an EMBL/GenBank/DDBJ whole genome shotgun (WGS) entry which is preliminary data.</text>
</comment>